<gene>
    <name evidence="4" type="ORF">E4O86_01360</name>
</gene>
<evidence type="ECO:0000259" key="3">
    <source>
        <dbReference type="Pfam" id="PF04909"/>
    </source>
</evidence>
<dbReference type="GO" id="GO:0016831">
    <property type="term" value="F:carboxy-lyase activity"/>
    <property type="evidence" value="ECO:0007669"/>
    <property type="project" value="InterPro"/>
</dbReference>
<dbReference type="AlphaFoldDB" id="A0A964WS11"/>
<evidence type="ECO:0000256" key="2">
    <source>
        <dbReference type="SAM" id="MobiDB-lite"/>
    </source>
</evidence>
<protein>
    <submittedName>
        <fullName evidence="4">Amidohydrolase</fullName>
    </submittedName>
</protein>
<name>A0A964WS11_9HYPH</name>
<dbReference type="EMBL" id="SPKJ01000002">
    <property type="protein sequence ID" value="MYZ46371.1"/>
    <property type="molecule type" value="Genomic_DNA"/>
</dbReference>
<dbReference type="Proteomes" id="UP000773614">
    <property type="component" value="Unassembled WGS sequence"/>
</dbReference>
<evidence type="ECO:0000313" key="4">
    <source>
        <dbReference type="EMBL" id="MYZ46371.1"/>
    </source>
</evidence>
<comment type="caution">
    <text evidence="4">The sequence shown here is derived from an EMBL/GenBank/DDBJ whole genome shotgun (WGS) entry which is preliminary data.</text>
</comment>
<dbReference type="Pfam" id="PF04909">
    <property type="entry name" value="Amidohydro_2"/>
    <property type="match status" value="1"/>
</dbReference>
<reference evidence="4" key="1">
    <citation type="submission" date="2019-03" db="EMBL/GenBank/DDBJ databases">
        <title>Afifella sp. nov., isolated from activated sludge.</title>
        <authorList>
            <person name="Li Q."/>
            <person name="Liu Y."/>
        </authorList>
    </citation>
    <scope>NUCLEOTIDE SEQUENCE</scope>
    <source>
        <strain evidence="4">L72</strain>
    </source>
</reference>
<feature type="region of interest" description="Disordered" evidence="2">
    <location>
        <begin position="1"/>
        <end position="29"/>
    </location>
</feature>
<evidence type="ECO:0000256" key="1">
    <source>
        <dbReference type="ARBA" id="ARBA00023239"/>
    </source>
</evidence>
<organism evidence="4 5">
    <name type="scientific">Propylenella binzhouense</name>
    <dbReference type="NCBI Taxonomy" id="2555902"/>
    <lineage>
        <taxon>Bacteria</taxon>
        <taxon>Pseudomonadati</taxon>
        <taxon>Pseudomonadota</taxon>
        <taxon>Alphaproteobacteria</taxon>
        <taxon>Hyphomicrobiales</taxon>
        <taxon>Propylenellaceae</taxon>
        <taxon>Propylenella</taxon>
    </lineage>
</organism>
<dbReference type="PANTHER" id="PTHR21240">
    <property type="entry name" value="2-AMINO-3-CARBOXYLMUCONATE-6-SEMIALDEHYDE DECARBOXYLASE"/>
    <property type="match status" value="1"/>
</dbReference>
<keyword evidence="1" id="KW-0456">Lyase</keyword>
<evidence type="ECO:0000313" key="5">
    <source>
        <dbReference type="Proteomes" id="UP000773614"/>
    </source>
</evidence>
<dbReference type="SUPFAM" id="SSF51556">
    <property type="entry name" value="Metallo-dependent hydrolases"/>
    <property type="match status" value="1"/>
</dbReference>
<dbReference type="InterPro" id="IPR032465">
    <property type="entry name" value="ACMSD"/>
</dbReference>
<dbReference type="GO" id="GO:0019748">
    <property type="term" value="P:secondary metabolic process"/>
    <property type="evidence" value="ECO:0007669"/>
    <property type="project" value="TreeGrafter"/>
</dbReference>
<sequence>MPELWNRYGPTAARTHGRPGRETRPQTTTVDLHSHVAVPAAAELVKPYLDWSTVPLAHFATPDTKELNQRQEADRASRFVTYDERLADLEAMGIDVQVVKPPPPQCYYTVPIEIGVKAAQIVNDGVAEFVAGRPDRFIGFGTVPLPDGEEAAKELERCVREHGFRGVQILTNVAGRELSDPAFEPFWAKAEALGILVVIHPNGFTEGQRLTRFYFNNVVGNPFDTTLALHYLIFDGVLERHPGLKILAVHGGGYLASYSGRIDHAWGARSDTRGELPNPPTSYLRKVYFDTVVFTPHQLRNLVEVFGADRIVMGTDYPFDMAESDPIGHIRSVEEFDEATVSALAGGNARRILGLT</sequence>
<dbReference type="InterPro" id="IPR006680">
    <property type="entry name" value="Amidohydro-rel"/>
</dbReference>
<accession>A0A964WS11</accession>
<dbReference type="InterPro" id="IPR032466">
    <property type="entry name" value="Metal_Hydrolase"/>
</dbReference>
<dbReference type="PANTHER" id="PTHR21240:SF28">
    <property type="entry name" value="ISO-OROTATE DECARBOXYLASE (EUROFUNG)"/>
    <property type="match status" value="1"/>
</dbReference>
<dbReference type="GO" id="GO:0005737">
    <property type="term" value="C:cytoplasm"/>
    <property type="evidence" value="ECO:0007669"/>
    <property type="project" value="TreeGrafter"/>
</dbReference>
<feature type="domain" description="Amidohydrolase-related" evidence="3">
    <location>
        <begin position="31"/>
        <end position="355"/>
    </location>
</feature>
<dbReference type="Gene3D" id="3.20.20.140">
    <property type="entry name" value="Metal-dependent hydrolases"/>
    <property type="match status" value="1"/>
</dbReference>
<keyword evidence="5" id="KW-1185">Reference proteome</keyword>
<dbReference type="RefSeq" id="WP_161138707.1">
    <property type="nucleotide sequence ID" value="NZ_SPKJ01000002.1"/>
</dbReference>
<proteinExistence type="predicted"/>
<dbReference type="OrthoDB" id="149172at2"/>
<dbReference type="GO" id="GO:0016787">
    <property type="term" value="F:hydrolase activity"/>
    <property type="evidence" value="ECO:0007669"/>
    <property type="project" value="InterPro"/>
</dbReference>